<organism evidence="6 7">
    <name type="scientific">Slackia heliotrinireducens (strain ATCC 29202 / DSM 20476 / NCTC 11029 / RHS 1)</name>
    <name type="common">Peptococcus heliotrinreducens</name>
    <dbReference type="NCBI Taxonomy" id="471855"/>
    <lineage>
        <taxon>Bacteria</taxon>
        <taxon>Bacillati</taxon>
        <taxon>Actinomycetota</taxon>
        <taxon>Coriobacteriia</taxon>
        <taxon>Eggerthellales</taxon>
        <taxon>Eggerthellaceae</taxon>
        <taxon>Slackia</taxon>
    </lineage>
</organism>
<dbReference type="GO" id="GO:0005829">
    <property type="term" value="C:cytosol"/>
    <property type="evidence" value="ECO:0007669"/>
    <property type="project" value="TreeGrafter"/>
</dbReference>
<keyword evidence="4" id="KW-0804">Transcription</keyword>
<evidence type="ECO:0000256" key="4">
    <source>
        <dbReference type="ARBA" id="ARBA00023163"/>
    </source>
</evidence>
<keyword evidence="7" id="KW-1185">Reference proteome</keyword>
<dbReference type="eggNOG" id="COG0583">
    <property type="taxonomic scope" value="Bacteria"/>
</dbReference>
<protein>
    <submittedName>
        <fullName evidence="6">Transcriptional regulator</fullName>
    </submittedName>
</protein>
<evidence type="ECO:0000256" key="3">
    <source>
        <dbReference type="ARBA" id="ARBA00023125"/>
    </source>
</evidence>
<dbReference type="PANTHER" id="PTHR30419:SF28">
    <property type="entry name" value="HTH-TYPE TRANSCRIPTIONAL REGULATOR BSDA"/>
    <property type="match status" value="1"/>
</dbReference>
<proteinExistence type="inferred from homology"/>
<dbReference type="InterPro" id="IPR000847">
    <property type="entry name" value="LysR_HTH_N"/>
</dbReference>
<dbReference type="Gene3D" id="3.40.190.290">
    <property type="match status" value="1"/>
</dbReference>
<dbReference type="InterPro" id="IPR005119">
    <property type="entry name" value="LysR_subst-bd"/>
</dbReference>
<dbReference type="GO" id="GO:0003700">
    <property type="term" value="F:DNA-binding transcription factor activity"/>
    <property type="evidence" value="ECO:0007669"/>
    <property type="project" value="InterPro"/>
</dbReference>
<keyword evidence="3" id="KW-0238">DNA-binding</keyword>
<evidence type="ECO:0000256" key="2">
    <source>
        <dbReference type="ARBA" id="ARBA00023015"/>
    </source>
</evidence>
<dbReference type="SUPFAM" id="SSF46785">
    <property type="entry name" value="Winged helix' DNA-binding domain"/>
    <property type="match status" value="1"/>
</dbReference>
<sequence length="294" mass="33141">MNPKYEAFMKATETGSFKSAAEELGYTQAGISYMMSTLEKEMGTTLFIRDHAGARLTADGEALLPWIQDVCNSERALQTRLDEVRHIDSGHVRIASFASIAIHWLPGIIDRFLSEHPNVTFDISCFENQDALEDEMKSGNFDCGFVVLPAPEGFYTIPLAQDPLYVVVAKDHPLACRDYFPTEALAEEPYIKVRNDSHTEMDALFERHKVTPNIRFVMDNDYAVMGMVNEGLGYGLFSRLILRNIPFDLATLEPEIPTQREIGICVRSYKKAPIATKAFIECVRSWVAEVKTNQ</sequence>
<dbReference type="GO" id="GO:0003677">
    <property type="term" value="F:DNA binding"/>
    <property type="evidence" value="ECO:0007669"/>
    <property type="project" value="UniProtKB-KW"/>
</dbReference>
<dbReference type="Gene3D" id="1.10.10.10">
    <property type="entry name" value="Winged helix-like DNA-binding domain superfamily/Winged helix DNA-binding domain"/>
    <property type="match status" value="1"/>
</dbReference>
<reference evidence="6 7" key="1">
    <citation type="journal article" date="2009" name="Stand. Genomic Sci.">
        <title>Complete genome sequence of Slackia heliotrinireducens type strain (RHS 1).</title>
        <authorList>
            <person name="Pukall R."/>
            <person name="Lapidus A."/>
            <person name="Nolan M."/>
            <person name="Copeland A."/>
            <person name="Glavina Del Rio T."/>
            <person name="Lucas S."/>
            <person name="Chen F."/>
            <person name="Tice H."/>
            <person name="Cheng J.F."/>
            <person name="Chertkov O."/>
            <person name="Bruce D."/>
            <person name="Goodwin L."/>
            <person name="Kuske C."/>
            <person name="Brettin T."/>
            <person name="Detter J.C."/>
            <person name="Han C."/>
            <person name="Pitluck S."/>
            <person name="Pati A."/>
            <person name="Mavrommatis K."/>
            <person name="Ivanova N."/>
            <person name="Ovchinnikova G."/>
            <person name="Chen A."/>
            <person name="Palaniappan K."/>
            <person name="Schneider S."/>
            <person name="Rohde M."/>
            <person name="Chain P."/>
            <person name="D'haeseleer P."/>
            <person name="Goker M."/>
            <person name="Bristow J."/>
            <person name="Eisen J.A."/>
            <person name="Markowitz V."/>
            <person name="Kyrpides N.C."/>
            <person name="Klenk H.P."/>
            <person name="Hugenholtz P."/>
        </authorList>
    </citation>
    <scope>NUCLEOTIDE SEQUENCE [LARGE SCALE GENOMIC DNA]</scope>
    <source>
        <strain evidence="7">ATCC 29202 / DSM 20476 / NCTC 11029 / RHS 1</strain>
    </source>
</reference>
<dbReference type="PROSITE" id="PS50931">
    <property type="entry name" value="HTH_LYSR"/>
    <property type="match status" value="1"/>
</dbReference>
<name>C7N7X2_SLAHD</name>
<dbReference type="CDD" id="cd05466">
    <property type="entry name" value="PBP2_LTTR_substrate"/>
    <property type="match status" value="1"/>
</dbReference>
<dbReference type="SUPFAM" id="SSF53850">
    <property type="entry name" value="Periplasmic binding protein-like II"/>
    <property type="match status" value="1"/>
</dbReference>
<accession>C7N7X2</accession>
<evidence type="ECO:0000256" key="1">
    <source>
        <dbReference type="ARBA" id="ARBA00009437"/>
    </source>
</evidence>
<dbReference type="InterPro" id="IPR036390">
    <property type="entry name" value="WH_DNA-bd_sf"/>
</dbReference>
<dbReference type="EMBL" id="CP001684">
    <property type="protein sequence ID" value="ACV23007.1"/>
    <property type="molecule type" value="Genomic_DNA"/>
</dbReference>
<dbReference type="Pfam" id="PF03466">
    <property type="entry name" value="LysR_substrate"/>
    <property type="match status" value="1"/>
</dbReference>
<gene>
    <name evidence="6" type="ordered locus">Shel_19930</name>
</gene>
<dbReference type="KEGG" id="shi:Shel_19930"/>
<dbReference type="PANTHER" id="PTHR30419">
    <property type="entry name" value="HTH-TYPE TRANSCRIPTIONAL REGULATOR YBHD"/>
    <property type="match status" value="1"/>
</dbReference>
<dbReference type="InterPro" id="IPR036388">
    <property type="entry name" value="WH-like_DNA-bd_sf"/>
</dbReference>
<keyword evidence="2" id="KW-0805">Transcription regulation</keyword>
<dbReference type="PRINTS" id="PR00039">
    <property type="entry name" value="HTHLYSR"/>
</dbReference>
<dbReference type="InterPro" id="IPR050950">
    <property type="entry name" value="HTH-type_LysR_regulators"/>
</dbReference>
<dbReference type="AlphaFoldDB" id="C7N7X2"/>
<evidence type="ECO:0000313" key="6">
    <source>
        <dbReference type="EMBL" id="ACV23007.1"/>
    </source>
</evidence>
<feature type="domain" description="HTH lysR-type" evidence="5">
    <location>
        <begin position="1"/>
        <end position="57"/>
    </location>
</feature>
<dbReference type="STRING" id="471855.Shel_19930"/>
<dbReference type="Pfam" id="PF00126">
    <property type="entry name" value="HTH_1"/>
    <property type="match status" value="1"/>
</dbReference>
<evidence type="ECO:0000313" key="7">
    <source>
        <dbReference type="Proteomes" id="UP000002026"/>
    </source>
</evidence>
<dbReference type="HOGENOM" id="CLU_039613_6_2_11"/>
<evidence type="ECO:0000259" key="5">
    <source>
        <dbReference type="PROSITE" id="PS50931"/>
    </source>
</evidence>
<dbReference type="Proteomes" id="UP000002026">
    <property type="component" value="Chromosome"/>
</dbReference>
<comment type="similarity">
    <text evidence="1">Belongs to the LysR transcriptional regulatory family.</text>
</comment>